<evidence type="ECO:0000313" key="2">
    <source>
        <dbReference type="EMBL" id="QEE24582.1"/>
    </source>
</evidence>
<gene>
    <name evidence="2" type="ORF">CS053_08750</name>
</gene>
<feature type="region of interest" description="Disordered" evidence="1">
    <location>
        <begin position="45"/>
        <end position="97"/>
    </location>
</feature>
<dbReference type="KEGG" id="rgl:CS053_08750"/>
<name>A0A5B9DX22_9GAMM</name>
<dbReference type="EMBL" id="CP042807">
    <property type="protein sequence ID" value="QEE24582.1"/>
    <property type="molecule type" value="Genomic_DNA"/>
</dbReference>
<reference evidence="2 3" key="1">
    <citation type="submission" date="2019-08" db="EMBL/GenBank/DDBJ databases">
        <title>Complete genome sequence of Rhodanobacter glycinis strain T01E-68 isolated from tomato root.</title>
        <authorList>
            <person name="Weon H.-Y."/>
            <person name="Lee S.A."/>
        </authorList>
    </citation>
    <scope>NUCLEOTIDE SEQUENCE [LARGE SCALE GENOMIC DNA]</scope>
    <source>
        <strain evidence="2 3">T01E-68</strain>
    </source>
</reference>
<dbReference type="RefSeq" id="WP_147627172.1">
    <property type="nucleotide sequence ID" value="NZ_CP042807.1"/>
</dbReference>
<dbReference type="AlphaFoldDB" id="A0A5B9DX22"/>
<protein>
    <submittedName>
        <fullName evidence="2">Uncharacterized protein</fullName>
    </submittedName>
</protein>
<feature type="compositionally biased region" description="Basic and acidic residues" evidence="1">
    <location>
        <begin position="59"/>
        <end position="77"/>
    </location>
</feature>
<proteinExistence type="predicted"/>
<evidence type="ECO:0000256" key="1">
    <source>
        <dbReference type="SAM" id="MobiDB-lite"/>
    </source>
</evidence>
<organism evidence="2 3">
    <name type="scientific">Rhodanobacter glycinis</name>
    <dbReference type="NCBI Taxonomy" id="582702"/>
    <lineage>
        <taxon>Bacteria</taxon>
        <taxon>Pseudomonadati</taxon>
        <taxon>Pseudomonadota</taxon>
        <taxon>Gammaproteobacteria</taxon>
        <taxon>Lysobacterales</taxon>
        <taxon>Rhodanobacteraceae</taxon>
        <taxon>Rhodanobacter</taxon>
    </lineage>
</organism>
<evidence type="ECO:0000313" key="3">
    <source>
        <dbReference type="Proteomes" id="UP000321807"/>
    </source>
</evidence>
<accession>A0A5B9DX22</accession>
<sequence length="97" mass="10330">MAKIINVLRDFTLNLKRDGKLVVLKFKAGVQELEDDVLEHWFTKAHTGTVEKQAPAESDSGKDGYKADASKSKEAPKADAVANSGGTKAGDKAGDKA</sequence>
<dbReference type="Proteomes" id="UP000321807">
    <property type="component" value="Chromosome"/>
</dbReference>